<sequence>MRIGNPFDGRPLGFKNFSDSRLVKKRGESAHPVLEVDKQGHKWFIKNLDSDQEAQIECMIGEIYRYLLGPEQPKIRLADINIVASEGVNFTSVRDLIEKEPNVYDNYQTAFCENIESFLMLAFSSIFFEENDLSDANYGLAKKNGRYGGFVKIDHGQSLNTLRIVEEKRRSSSFNFKKQNLDRAEIKYFPPVNPRPSKDLRKKSQRSSLGPVFYGKRKYELTYQFMDRVVLDFVDGRVDKDYILNLTNQPSASPFYDNRLLGLIDLFGKGKYDIMEVKKHYALARLAFTNDAAYFFIAEKSTEASIQRVQAILNLVKEKIRENRRILIQNLMQDPDFLCFAHVYGSEVKKKIRASWNVMLKKRDGRTTSDRYQKGNAVDPVDSTKLDIASTLGAQYLINLRKHQHLRVRTNENGVVTHENIESYESLVHARSNELIEGLINFIGSHKWNVGFGGGKTVMVKGRKIKVPSHVASLADVLDLHTKTSYRTLRTVKDAADIITDAHHSSSRSRKASTTQAYFALYTQVVEYVRDLRHQGVTDEALRHINPALLNM</sequence>
<comment type="caution">
    <text evidence="1">The sequence shown here is derived from an EMBL/GenBank/DDBJ whole genome shotgun (WGS) entry which is preliminary data.</text>
</comment>
<dbReference type="AlphaFoldDB" id="D6SPM8"/>
<proteinExistence type="predicted"/>
<keyword evidence="2" id="KW-1185">Reference proteome</keyword>
<gene>
    <name evidence="1" type="ORF">Dthio_PD2076</name>
</gene>
<name>D6SPM8_9BACT</name>
<dbReference type="OrthoDB" id="5481450at2"/>
<reference evidence="1" key="1">
    <citation type="submission" date="2010-05" db="EMBL/GenBank/DDBJ databases">
        <title>The draft genome of Desulfonatronospira thiodismutans ASO3-1.</title>
        <authorList>
            <consortium name="US DOE Joint Genome Institute (JGI-PGF)"/>
            <person name="Lucas S."/>
            <person name="Copeland A."/>
            <person name="Lapidus A."/>
            <person name="Cheng J.-F."/>
            <person name="Bruce D."/>
            <person name="Goodwin L."/>
            <person name="Pitluck S."/>
            <person name="Chertkov O."/>
            <person name="Brettin T."/>
            <person name="Detter J.C."/>
            <person name="Han C."/>
            <person name="Land M.L."/>
            <person name="Hauser L."/>
            <person name="Kyrpides N."/>
            <person name="Mikhailova N."/>
            <person name="Muyzer G."/>
            <person name="Woyke T."/>
        </authorList>
    </citation>
    <scope>NUCLEOTIDE SEQUENCE [LARGE SCALE GENOMIC DNA]</scope>
    <source>
        <strain evidence="1">ASO3-1</strain>
    </source>
</reference>
<evidence type="ECO:0000313" key="1">
    <source>
        <dbReference type="EMBL" id="EFI34704.1"/>
    </source>
</evidence>
<organism evidence="1 2">
    <name type="scientific">Desulfonatronospira thiodismutans ASO3-1</name>
    <dbReference type="NCBI Taxonomy" id="555779"/>
    <lineage>
        <taxon>Bacteria</taxon>
        <taxon>Pseudomonadati</taxon>
        <taxon>Thermodesulfobacteriota</taxon>
        <taxon>Desulfovibrionia</taxon>
        <taxon>Desulfovibrionales</taxon>
        <taxon>Desulfonatronovibrionaceae</taxon>
        <taxon>Desulfonatronospira</taxon>
    </lineage>
</organism>
<evidence type="ECO:0000313" key="2">
    <source>
        <dbReference type="Proteomes" id="UP000005496"/>
    </source>
</evidence>
<dbReference type="EMBL" id="ACJN02000002">
    <property type="protein sequence ID" value="EFI34704.1"/>
    <property type="molecule type" value="Genomic_DNA"/>
</dbReference>
<dbReference type="Proteomes" id="UP000005496">
    <property type="component" value="Unassembled WGS sequence"/>
</dbReference>
<dbReference type="RefSeq" id="WP_008870024.1">
    <property type="nucleotide sequence ID" value="NZ_ACJN02000002.1"/>
</dbReference>
<accession>D6SPM8</accession>
<protein>
    <submittedName>
        <fullName evidence="1">Uncharacterized protein</fullName>
    </submittedName>
</protein>